<sequence>MQISTTCPRSYRIHITLAKDMHNIQQRMHTKSPVFQLSSSDHLAIVETLKNP</sequence>
<dbReference type="EMBL" id="GGEC01044389">
    <property type="protein sequence ID" value="MBX24873.1"/>
    <property type="molecule type" value="Transcribed_RNA"/>
</dbReference>
<protein>
    <submittedName>
        <fullName evidence="1">Uncharacterized protein</fullName>
    </submittedName>
</protein>
<organism evidence="1">
    <name type="scientific">Rhizophora mucronata</name>
    <name type="common">Asiatic mangrove</name>
    <dbReference type="NCBI Taxonomy" id="61149"/>
    <lineage>
        <taxon>Eukaryota</taxon>
        <taxon>Viridiplantae</taxon>
        <taxon>Streptophyta</taxon>
        <taxon>Embryophyta</taxon>
        <taxon>Tracheophyta</taxon>
        <taxon>Spermatophyta</taxon>
        <taxon>Magnoliopsida</taxon>
        <taxon>eudicotyledons</taxon>
        <taxon>Gunneridae</taxon>
        <taxon>Pentapetalae</taxon>
        <taxon>rosids</taxon>
        <taxon>fabids</taxon>
        <taxon>Malpighiales</taxon>
        <taxon>Rhizophoraceae</taxon>
        <taxon>Rhizophora</taxon>
    </lineage>
</organism>
<reference evidence="1" key="1">
    <citation type="submission" date="2018-02" db="EMBL/GenBank/DDBJ databases">
        <title>Rhizophora mucronata_Transcriptome.</title>
        <authorList>
            <person name="Meera S.P."/>
            <person name="Sreeshan A."/>
            <person name="Augustine A."/>
        </authorList>
    </citation>
    <scope>NUCLEOTIDE SEQUENCE</scope>
    <source>
        <tissue evidence="1">Leaf</tissue>
    </source>
</reference>
<accession>A0A2P2M3T1</accession>
<proteinExistence type="predicted"/>
<evidence type="ECO:0000313" key="1">
    <source>
        <dbReference type="EMBL" id="MBX24873.1"/>
    </source>
</evidence>
<dbReference type="AlphaFoldDB" id="A0A2P2M3T1"/>
<name>A0A2P2M3T1_RHIMU</name>